<dbReference type="InterPro" id="IPR055414">
    <property type="entry name" value="LRR_R13L4/SHOC2-like"/>
</dbReference>
<protein>
    <recommendedName>
        <fullName evidence="10">TF-B3 domain-containing protein</fullName>
    </recommendedName>
</protein>
<dbReference type="InterPro" id="IPR032675">
    <property type="entry name" value="LRR_dom_sf"/>
</dbReference>
<dbReference type="GO" id="GO:0005634">
    <property type="term" value="C:nucleus"/>
    <property type="evidence" value="ECO:0007669"/>
    <property type="project" value="UniProtKB-SubCell"/>
</dbReference>
<dbReference type="InterPro" id="IPR015300">
    <property type="entry name" value="DNA-bd_pseudobarrel_sf"/>
</dbReference>
<comment type="subcellular location">
    <subcellularLocation>
        <location evidence="1">Nucleus</location>
    </subcellularLocation>
</comment>
<name>A0A6D2KCY6_9BRAS</name>
<dbReference type="PANTHER" id="PTHR11017:SF278">
    <property type="entry name" value="SERINE_THREONINE-PROTEIN PHOSPHATASE 1 REGULATORY SUBUNIT 10"/>
    <property type="match status" value="1"/>
</dbReference>
<dbReference type="GO" id="GO:0007165">
    <property type="term" value="P:signal transduction"/>
    <property type="evidence" value="ECO:0007669"/>
    <property type="project" value="InterPro"/>
</dbReference>
<dbReference type="InterPro" id="IPR044974">
    <property type="entry name" value="Disease_R_plants"/>
</dbReference>
<dbReference type="GO" id="GO:0006952">
    <property type="term" value="P:defense response"/>
    <property type="evidence" value="ECO:0007669"/>
    <property type="project" value="UniProtKB-KW"/>
</dbReference>
<evidence type="ECO:0000256" key="1">
    <source>
        <dbReference type="ARBA" id="ARBA00004123"/>
    </source>
</evidence>
<dbReference type="Gene3D" id="3.40.50.10140">
    <property type="entry name" value="Toll/interleukin-1 receptor homology (TIR) domain"/>
    <property type="match status" value="1"/>
</dbReference>
<evidence type="ECO:0000256" key="5">
    <source>
        <dbReference type="ARBA" id="ARBA00022860"/>
    </source>
</evidence>
<dbReference type="SUPFAM" id="SSF101936">
    <property type="entry name" value="DNA-binding pseudobarrel domain"/>
    <property type="match status" value="1"/>
</dbReference>
<accession>A0A6D2KCY6</accession>
<gene>
    <name evidence="11" type="ORF">MERR_LOCUS42110</name>
</gene>
<evidence type="ECO:0000256" key="8">
    <source>
        <dbReference type="ARBA" id="ARBA00023163"/>
    </source>
</evidence>
<dbReference type="GO" id="GO:0003677">
    <property type="term" value="F:DNA binding"/>
    <property type="evidence" value="ECO:0007669"/>
    <property type="project" value="UniProtKB-KW"/>
</dbReference>
<dbReference type="SUPFAM" id="SSF46785">
    <property type="entry name" value="Winged helix' DNA-binding domain"/>
    <property type="match status" value="1"/>
</dbReference>
<dbReference type="InterPro" id="IPR002182">
    <property type="entry name" value="NB-ARC"/>
</dbReference>
<reference evidence="11" key="1">
    <citation type="submission" date="2020-01" db="EMBL/GenBank/DDBJ databases">
        <authorList>
            <person name="Mishra B."/>
        </authorList>
    </citation>
    <scope>NUCLEOTIDE SEQUENCE [LARGE SCALE GENOMIC DNA]</scope>
</reference>
<dbReference type="Gene3D" id="2.40.330.10">
    <property type="entry name" value="DNA-binding pseudobarrel domain"/>
    <property type="match status" value="1"/>
</dbReference>
<dbReference type="EMBL" id="CACVBM020001595">
    <property type="protein sequence ID" value="CAA7054874.1"/>
    <property type="molecule type" value="Genomic_DNA"/>
</dbReference>
<dbReference type="PROSITE" id="PS50096">
    <property type="entry name" value="IQ"/>
    <property type="match status" value="2"/>
</dbReference>
<dbReference type="Pfam" id="PF00931">
    <property type="entry name" value="NB-ARC"/>
    <property type="match status" value="1"/>
</dbReference>
<keyword evidence="12" id="KW-1185">Reference proteome</keyword>
<dbReference type="InterPro" id="IPR027417">
    <property type="entry name" value="P-loop_NTPase"/>
</dbReference>
<dbReference type="CDD" id="cd23767">
    <property type="entry name" value="IQCD"/>
    <property type="match status" value="1"/>
</dbReference>
<keyword evidence="7" id="KW-0238">DNA-binding</keyword>
<keyword evidence="3" id="KW-0677">Repeat</keyword>
<proteinExistence type="predicted"/>
<dbReference type="OrthoDB" id="1098498at2759"/>
<evidence type="ECO:0000256" key="3">
    <source>
        <dbReference type="ARBA" id="ARBA00022737"/>
    </source>
</evidence>
<dbReference type="Proteomes" id="UP000467841">
    <property type="component" value="Unassembled WGS sequence"/>
</dbReference>
<dbReference type="InterPro" id="IPR011713">
    <property type="entry name" value="Leu-rich_rpt_3"/>
</dbReference>
<keyword evidence="6" id="KW-0805">Transcription regulation</keyword>
<organism evidence="11 12">
    <name type="scientific">Microthlaspi erraticum</name>
    <dbReference type="NCBI Taxonomy" id="1685480"/>
    <lineage>
        <taxon>Eukaryota</taxon>
        <taxon>Viridiplantae</taxon>
        <taxon>Streptophyta</taxon>
        <taxon>Embryophyta</taxon>
        <taxon>Tracheophyta</taxon>
        <taxon>Spermatophyta</taxon>
        <taxon>Magnoliopsida</taxon>
        <taxon>eudicotyledons</taxon>
        <taxon>Gunneridae</taxon>
        <taxon>Pentapetalae</taxon>
        <taxon>rosids</taxon>
        <taxon>malvids</taxon>
        <taxon>Brassicales</taxon>
        <taxon>Brassicaceae</taxon>
        <taxon>Coluteocarpeae</taxon>
        <taxon>Microthlaspi</taxon>
    </lineage>
</organism>
<dbReference type="GO" id="GO:0005516">
    <property type="term" value="F:calmodulin binding"/>
    <property type="evidence" value="ECO:0007669"/>
    <property type="project" value="UniProtKB-KW"/>
</dbReference>
<sequence>MEGSSGSGSGSETKVGVEDWEAFCELLSNSQPQNSAEVANSDDFVEFLRRLPSNRIEAVVGDLTAAEEILGSVKENPLGSQIVRSFFDEYLKEKNSEQKYGKTRLSHNSVPREFISEFTGQHPVYKEFLFKICLTTADEAYLVIDNDLEKYFPSYFSSSAAGDTEYVFQAEDEKGKQWKFIYSYLNTRQSYALTKGWSKYVQEKQLCAGDLVFFQRHVINRRRFFIDYNSTRDVFALTESLPSTVLPSTKLRLPKINPILVVSCGDDQESEETYFISYILNELRLRGFTPCRYELSRTTVTANPGMLRRSSVCIMIISMNNARSPECLDVFLAMMDSLKANKVALIPVFFKVSGDSSKRARLGNQVQASQAQKWREAMVKLTVFNRYEYMKGDEVMLAKSIVRDVCCLRNFKTRMNLVGIRPLLQSILPLLDCPQTSAPRIVGIWGMAGIGKTTITREIYRTQAERYDVCYFLPDFHLMCQAKGLSHLRHEFYWKIFGEEKVFIDACDTKPSFTRDMLLDKSVLVIIDGVSNARDAEVLLGGFGWLSGGHTIILTSRNRQVLIQCKANELYEIPKLSVSDSSRLCSMNATGASGKGKKALISDLVYYASGIPLAMRVLGSSVQKKYINNEKEHLRRLRQHPPIEIYDAFGRSFNGLDENEKNIFLDLACFFRGEKKYHVVNMLDGCGLFTDLGIYALIDESLISLVDNRIEMPNIFQDIGRFVVCQENNEAGKRSRLWDPSDIVNVLTNNSGTEAIEGIFLDASGLTFELNPNVFEKMYRLRFLKLHCPTSENHCKVCLPQGLHSLPDELRLLHWERYPLGSLPRNFNPKNLVELNMPYSNLTKLWKGTKNLEKLKRIILSHSRQLTKFPRLSKAMSLEHIDLEGCTSLVKINSSILHHHKLTFLSLKDCSHLRIMPTMAHLESLEVLNLSGCSELENLQDFSPNLKELYLAGTAITEIPSSIKDLTRLVTLDLEDCKRLQHLPPGISNFKAMMTLKLSGCSYLKSLPSLDAAAATSDTTLSVKLLSSSMDQGEIPSVEHMAPPYKRCRLKVVIETVILSLRKRKREKSVFTVQNRAKVHLGSVSSRLELDQNYRNLEHNEGKELGAPSSTLSDSLTSIRKPSQAAAQFHQVSKARSLEKKRTYEFGDKEFGVSVVSPKTRKPRRSYSDGSIKPSQSCNDDFIHDAAAIRIQTDFRGYKCRKQHLITKQGILLIQARWRGYQVRKIYRNLKGRIFD</sequence>
<dbReference type="Pfam" id="PF01582">
    <property type="entry name" value="TIR"/>
    <property type="match status" value="1"/>
</dbReference>
<keyword evidence="9" id="KW-0539">Nucleus</keyword>
<keyword evidence="5" id="KW-0112">Calmodulin-binding</keyword>
<dbReference type="InterPro" id="IPR000157">
    <property type="entry name" value="TIR_dom"/>
</dbReference>
<dbReference type="SUPFAM" id="SSF52200">
    <property type="entry name" value="Toll/Interleukin receptor TIR domain"/>
    <property type="match status" value="1"/>
</dbReference>
<dbReference type="InterPro" id="IPR000048">
    <property type="entry name" value="IQ_motif_EF-hand-BS"/>
</dbReference>
<dbReference type="GO" id="GO:0051707">
    <property type="term" value="P:response to other organism"/>
    <property type="evidence" value="ECO:0007669"/>
    <property type="project" value="UniProtKB-ARBA"/>
</dbReference>
<dbReference type="SMART" id="SM01019">
    <property type="entry name" value="B3"/>
    <property type="match status" value="1"/>
</dbReference>
<dbReference type="Pfam" id="PF02362">
    <property type="entry name" value="B3"/>
    <property type="match status" value="1"/>
</dbReference>
<dbReference type="Pfam" id="PF00612">
    <property type="entry name" value="IQ"/>
    <property type="match status" value="2"/>
</dbReference>
<dbReference type="SMART" id="SM00015">
    <property type="entry name" value="IQ"/>
    <property type="match status" value="2"/>
</dbReference>
<dbReference type="Gene3D" id="3.80.10.10">
    <property type="entry name" value="Ribonuclease Inhibitor"/>
    <property type="match status" value="2"/>
</dbReference>
<keyword evidence="8" id="KW-0804">Transcription</keyword>
<evidence type="ECO:0000256" key="2">
    <source>
        <dbReference type="ARBA" id="ARBA00022614"/>
    </source>
</evidence>
<dbReference type="SUPFAM" id="SSF52540">
    <property type="entry name" value="P-loop containing nucleoside triphosphate hydrolases"/>
    <property type="match status" value="2"/>
</dbReference>
<evidence type="ECO:0000256" key="6">
    <source>
        <dbReference type="ARBA" id="ARBA00023015"/>
    </source>
</evidence>
<evidence type="ECO:0000256" key="7">
    <source>
        <dbReference type="ARBA" id="ARBA00023125"/>
    </source>
</evidence>
<dbReference type="Pfam" id="PF07725">
    <property type="entry name" value="LRR_3"/>
    <property type="match status" value="1"/>
</dbReference>
<dbReference type="GO" id="GO:0043531">
    <property type="term" value="F:ADP binding"/>
    <property type="evidence" value="ECO:0007669"/>
    <property type="project" value="InterPro"/>
</dbReference>
<evidence type="ECO:0000256" key="9">
    <source>
        <dbReference type="ARBA" id="ARBA00023242"/>
    </source>
</evidence>
<keyword evidence="4" id="KW-0611">Plant defense</keyword>
<dbReference type="PANTHER" id="PTHR11017">
    <property type="entry name" value="LEUCINE-RICH REPEAT-CONTAINING PROTEIN"/>
    <property type="match status" value="1"/>
</dbReference>
<dbReference type="InterPro" id="IPR058192">
    <property type="entry name" value="WHD_ROQ1-like"/>
</dbReference>
<dbReference type="InterPro" id="IPR035897">
    <property type="entry name" value="Toll_tir_struct_dom_sf"/>
</dbReference>
<evidence type="ECO:0000256" key="4">
    <source>
        <dbReference type="ARBA" id="ARBA00022821"/>
    </source>
</evidence>
<dbReference type="SUPFAM" id="SSF52058">
    <property type="entry name" value="L domain-like"/>
    <property type="match status" value="1"/>
</dbReference>
<feature type="domain" description="TF-B3" evidence="10">
    <location>
        <begin position="172"/>
        <end position="232"/>
    </location>
</feature>
<dbReference type="InterPro" id="IPR003340">
    <property type="entry name" value="B3_DNA-bd"/>
</dbReference>
<dbReference type="CDD" id="cd10017">
    <property type="entry name" value="B3_DNA"/>
    <property type="match status" value="1"/>
</dbReference>
<dbReference type="Pfam" id="PF23282">
    <property type="entry name" value="WHD_ROQ1"/>
    <property type="match status" value="1"/>
</dbReference>
<dbReference type="Gene3D" id="3.40.50.300">
    <property type="entry name" value="P-loop containing nucleotide triphosphate hydrolases"/>
    <property type="match status" value="1"/>
</dbReference>
<dbReference type="Pfam" id="PF23598">
    <property type="entry name" value="LRR_14"/>
    <property type="match status" value="1"/>
</dbReference>
<evidence type="ECO:0000313" key="12">
    <source>
        <dbReference type="Proteomes" id="UP000467841"/>
    </source>
</evidence>
<dbReference type="FunFam" id="3.80.10.10:FF:000386">
    <property type="entry name" value="Disease resistance protein RPS4"/>
    <property type="match status" value="1"/>
</dbReference>
<keyword evidence="2" id="KW-0433">Leucine-rich repeat</keyword>
<evidence type="ECO:0000313" key="11">
    <source>
        <dbReference type="EMBL" id="CAA7054874.1"/>
    </source>
</evidence>
<dbReference type="AlphaFoldDB" id="A0A6D2KCY6"/>
<dbReference type="InterPro" id="IPR036390">
    <property type="entry name" value="WH_DNA-bd_sf"/>
</dbReference>
<comment type="caution">
    <text evidence="11">The sequence shown here is derived from an EMBL/GenBank/DDBJ whole genome shotgun (WGS) entry which is preliminary data.</text>
</comment>
<dbReference type="PRINTS" id="PR00364">
    <property type="entry name" value="DISEASERSIST"/>
</dbReference>
<dbReference type="Gene3D" id="1.20.5.190">
    <property type="match status" value="1"/>
</dbReference>
<dbReference type="PROSITE" id="PS50863">
    <property type="entry name" value="B3"/>
    <property type="match status" value="1"/>
</dbReference>
<evidence type="ECO:0000259" key="10">
    <source>
        <dbReference type="PROSITE" id="PS50863"/>
    </source>
</evidence>